<dbReference type="InterPro" id="IPR036259">
    <property type="entry name" value="MFS_trans_sf"/>
</dbReference>
<dbReference type="Proteomes" id="UP001211907">
    <property type="component" value="Unassembled WGS sequence"/>
</dbReference>
<feature type="transmembrane region" description="Helical" evidence="5">
    <location>
        <begin position="379"/>
        <end position="402"/>
    </location>
</feature>
<name>A0AAD5XCH0_9FUNG</name>
<accession>A0AAD5XCH0</accession>
<feature type="transmembrane region" description="Helical" evidence="5">
    <location>
        <begin position="41"/>
        <end position="63"/>
    </location>
</feature>
<evidence type="ECO:0000256" key="2">
    <source>
        <dbReference type="ARBA" id="ARBA00022692"/>
    </source>
</evidence>
<dbReference type="GO" id="GO:0022857">
    <property type="term" value="F:transmembrane transporter activity"/>
    <property type="evidence" value="ECO:0007669"/>
    <property type="project" value="InterPro"/>
</dbReference>
<dbReference type="SUPFAM" id="SSF103473">
    <property type="entry name" value="MFS general substrate transporter"/>
    <property type="match status" value="1"/>
</dbReference>
<evidence type="ECO:0000256" key="4">
    <source>
        <dbReference type="ARBA" id="ARBA00023136"/>
    </source>
</evidence>
<feature type="transmembrane region" description="Helical" evidence="5">
    <location>
        <begin position="138"/>
        <end position="159"/>
    </location>
</feature>
<feature type="transmembrane region" description="Helical" evidence="5">
    <location>
        <begin position="408"/>
        <end position="432"/>
    </location>
</feature>
<feature type="transmembrane region" description="Helical" evidence="5">
    <location>
        <begin position="100"/>
        <end position="126"/>
    </location>
</feature>
<feature type="transmembrane region" description="Helical" evidence="5">
    <location>
        <begin position="282"/>
        <end position="301"/>
    </location>
</feature>
<dbReference type="PANTHER" id="PTHR23507:SF1">
    <property type="entry name" value="FI18259P1-RELATED"/>
    <property type="match status" value="1"/>
</dbReference>
<dbReference type="Gene3D" id="1.20.1250.20">
    <property type="entry name" value="MFS general substrate transporter like domains"/>
    <property type="match status" value="1"/>
</dbReference>
<proteinExistence type="predicted"/>
<feature type="transmembrane region" description="Helical" evidence="5">
    <location>
        <begin position="249"/>
        <end position="270"/>
    </location>
</feature>
<evidence type="ECO:0008006" key="8">
    <source>
        <dbReference type="Google" id="ProtNLM"/>
    </source>
</evidence>
<evidence type="ECO:0000256" key="5">
    <source>
        <dbReference type="SAM" id="Phobius"/>
    </source>
</evidence>
<evidence type="ECO:0000256" key="1">
    <source>
        <dbReference type="ARBA" id="ARBA00004141"/>
    </source>
</evidence>
<dbReference type="InterPro" id="IPR011701">
    <property type="entry name" value="MFS"/>
</dbReference>
<keyword evidence="2 5" id="KW-0812">Transmembrane</keyword>
<evidence type="ECO:0000256" key="3">
    <source>
        <dbReference type="ARBA" id="ARBA00022989"/>
    </source>
</evidence>
<dbReference type="Pfam" id="PF07690">
    <property type="entry name" value="MFS_1"/>
    <property type="match status" value="1"/>
</dbReference>
<reference evidence="6" key="1">
    <citation type="submission" date="2020-05" db="EMBL/GenBank/DDBJ databases">
        <title>Phylogenomic resolution of chytrid fungi.</title>
        <authorList>
            <person name="Stajich J.E."/>
            <person name="Amses K."/>
            <person name="Simmons R."/>
            <person name="Seto K."/>
            <person name="Myers J."/>
            <person name="Bonds A."/>
            <person name="Quandt C.A."/>
            <person name="Barry K."/>
            <person name="Liu P."/>
            <person name="Grigoriev I."/>
            <person name="Longcore J.E."/>
            <person name="James T.Y."/>
        </authorList>
    </citation>
    <scope>NUCLEOTIDE SEQUENCE</scope>
    <source>
        <strain evidence="6">JEL0513</strain>
    </source>
</reference>
<dbReference type="PANTHER" id="PTHR23507">
    <property type="entry name" value="ZGC:174356"/>
    <property type="match status" value="1"/>
</dbReference>
<feature type="transmembrane region" description="Helical" evidence="5">
    <location>
        <begin position="75"/>
        <end position="94"/>
    </location>
</feature>
<gene>
    <name evidence="6" type="ORF">HK100_012426</name>
</gene>
<keyword evidence="3 5" id="KW-1133">Transmembrane helix</keyword>
<keyword evidence="4 5" id="KW-0472">Membrane</keyword>
<dbReference type="EMBL" id="JADGJH010000890">
    <property type="protein sequence ID" value="KAJ3121322.1"/>
    <property type="molecule type" value="Genomic_DNA"/>
</dbReference>
<evidence type="ECO:0000313" key="7">
    <source>
        <dbReference type="Proteomes" id="UP001211907"/>
    </source>
</evidence>
<organism evidence="6 7">
    <name type="scientific">Physocladia obscura</name>
    <dbReference type="NCBI Taxonomy" id="109957"/>
    <lineage>
        <taxon>Eukaryota</taxon>
        <taxon>Fungi</taxon>
        <taxon>Fungi incertae sedis</taxon>
        <taxon>Chytridiomycota</taxon>
        <taxon>Chytridiomycota incertae sedis</taxon>
        <taxon>Chytridiomycetes</taxon>
        <taxon>Chytridiales</taxon>
        <taxon>Chytriomycetaceae</taxon>
        <taxon>Physocladia</taxon>
    </lineage>
</organism>
<comment type="subcellular location">
    <subcellularLocation>
        <location evidence="1">Membrane</location>
        <topology evidence="1">Multi-pass membrane protein</topology>
    </subcellularLocation>
</comment>
<comment type="caution">
    <text evidence="6">The sequence shown here is derived from an EMBL/GenBank/DDBJ whole genome shotgun (WGS) entry which is preliminary data.</text>
</comment>
<protein>
    <recommendedName>
        <fullName evidence="8">Major facilitator superfamily (MFS) profile domain-containing protein</fullName>
    </recommendedName>
</protein>
<feature type="transmembrane region" description="Helical" evidence="5">
    <location>
        <begin position="322"/>
        <end position="340"/>
    </location>
</feature>
<dbReference type="GO" id="GO:0016020">
    <property type="term" value="C:membrane"/>
    <property type="evidence" value="ECO:0007669"/>
    <property type="project" value="UniProtKB-SubCell"/>
</dbReference>
<feature type="transmembrane region" description="Helical" evidence="5">
    <location>
        <begin position="165"/>
        <end position="187"/>
    </location>
</feature>
<dbReference type="AlphaFoldDB" id="A0AAD5XCH0"/>
<feature type="transmembrane region" description="Helical" evidence="5">
    <location>
        <begin position="346"/>
        <end position="367"/>
    </location>
</feature>
<sequence>MGFPFQQFQLLKVCRQLEPNLDLDYETCAKRPDVQSASASWSLLFTLCQDIPGFFVMIVIGYFIDKAGHKTALKVGMISILTSSTIFFMTAIFPQIPLEVYVLVSAVNGLSGGVPLSMMAAAAYIAATTRAEERSHYFMLKATATSITMAIGPLFSGYVAKTAGFTAIFGLMFVCCVLLTFYIYFIFPDADHTAADIDDTPREEHLEAGTANDTDATSKKTVKEIFTESLSSTYFVITHLLSHTTSASLLIISLIFAVSASGFEIMFTFYPAIKFGWDSLDLGKFISFIALQRIAILTFGLPFIERVFRRSGGDKLAGELRLLRFSLFMAIVSVTGFGLAQTANQFWAASMVGSIKVVADPTLQALLSIMMPARMQGRLFGGIGLFSSVAMLASTVGMNKFFRATVQVAPNAVFFVVTALDVVAFFVAVFGIRKSGVLAMRTRSGDVAGGDDVVVETHATEETPLLA</sequence>
<evidence type="ECO:0000313" key="6">
    <source>
        <dbReference type="EMBL" id="KAJ3121322.1"/>
    </source>
</evidence>
<keyword evidence="7" id="KW-1185">Reference proteome</keyword>